<sequence>MVTDEHHLGKAKHGDYVVRTPRPADALGLSLRGVFHDSPLPDDLLMLLRRLDRITH</sequence>
<dbReference type="RefSeq" id="WP_166753066.1">
    <property type="nucleotide sequence ID" value="NZ_BAAAES010000008.1"/>
</dbReference>
<organism evidence="1 2">
    <name type="scientific">Sphingomonas insulae</name>
    <dbReference type="NCBI Taxonomy" id="424800"/>
    <lineage>
        <taxon>Bacteria</taxon>
        <taxon>Pseudomonadati</taxon>
        <taxon>Pseudomonadota</taxon>
        <taxon>Alphaproteobacteria</taxon>
        <taxon>Sphingomonadales</taxon>
        <taxon>Sphingomonadaceae</taxon>
        <taxon>Sphingomonas</taxon>
    </lineage>
</organism>
<proteinExistence type="predicted"/>
<dbReference type="Proteomes" id="UP001500238">
    <property type="component" value="Unassembled WGS sequence"/>
</dbReference>
<keyword evidence="2" id="KW-1185">Reference proteome</keyword>
<comment type="caution">
    <text evidence="1">The sequence shown here is derived from an EMBL/GenBank/DDBJ whole genome shotgun (WGS) entry which is preliminary data.</text>
</comment>
<evidence type="ECO:0008006" key="3">
    <source>
        <dbReference type="Google" id="ProtNLM"/>
    </source>
</evidence>
<reference evidence="1 2" key="1">
    <citation type="journal article" date="2019" name="Int. J. Syst. Evol. Microbiol.">
        <title>The Global Catalogue of Microorganisms (GCM) 10K type strain sequencing project: providing services to taxonomists for standard genome sequencing and annotation.</title>
        <authorList>
            <consortium name="The Broad Institute Genomics Platform"/>
            <consortium name="The Broad Institute Genome Sequencing Center for Infectious Disease"/>
            <person name="Wu L."/>
            <person name="Ma J."/>
        </authorList>
    </citation>
    <scope>NUCLEOTIDE SEQUENCE [LARGE SCALE GENOMIC DNA]</scope>
    <source>
        <strain evidence="1 2">JCM 14603</strain>
    </source>
</reference>
<protein>
    <recommendedName>
        <fullName evidence="3">Anti-sigma factor NepR domain-containing protein</fullName>
    </recommendedName>
</protein>
<accession>A0ABN1HUP9</accession>
<gene>
    <name evidence="1" type="ORF">GCM10009102_18280</name>
</gene>
<evidence type="ECO:0000313" key="1">
    <source>
        <dbReference type="EMBL" id="GAA0668372.1"/>
    </source>
</evidence>
<dbReference type="EMBL" id="BAAAES010000008">
    <property type="protein sequence ID" value="GAA0668372.1"/>
    <property type="molecule type" value="Genomic_DNA"/>
</dbReference>
<name>A0ABN1HUP9_9SPHN</name>
<evidence type="ECO:0000313" key="2">
    <source>
        <dbReference type="Proteomes" id="UP001500238"/>
    </source>
</evidence>